<dbReference type="GO" id="GO:0043876">
    <property type="term" value="F:D-threonine aldolase activity"/>
    <property type="evidence" value="ECO:0007669"/>
    <property type="project" value="UniProtKB-EC"/>
</dbReference>
<evidence type="ECO:0000256" key="2">
    <source>
        <dbReference type="ARBA" id="ARBA00023239"/>
    </source>
</evidence>
<dbReference type="InterPro" id="IPR042208">
    <property type="entry name" value="D-ser_dehydrat-like_sf"/>
</dbReference>
<evidence type="ECO:0000313" key="5">
    <source>
        <dbReference type="Proteomes" id="UP000315003"/>
    </source>
</evidence>
<dbReference type="InterPro" id="IPR026956">
    <property type="entry name" value="D-ser_dehydrat-like_dom"/>
</dbReference>
<name>A0A517SYU9_9BACT</name>
<dbReference type="GO" id="GO:0008721">
    <property type="term" value="F:D-serine ammonia-lyase activity"/>
    <property type="evidence" value="ECO:0007669"/>
    <property type="project" value="TreeGrafter"/>
</dbReference>
<dbReference type="Pfam" id="PF14031">
    <property type="entry name" value="D-ser_dehydrat"/>
    <property type="match status" value="1"/>
</dbReference>
<comment type="similarity">
    <text evidence="1">Belongs to the DSD1 family.</text>
</comment>
<dbReference type="Proteomes" id="UP000315003">
    <property type="component" value="Chromosome"/>
</dbReference>
<gene>
    <name evidence="4" type="ORF">SV7mr_38630</name>
</gene>
<feature type="domain" description="D-serine dehydratase-like" evidence="3">
    <location>
        <begin position="309"/>
        <end position="398"/>
    </location>
</feature>
<dbReference type="AlphaFoldDB" id="A0A517SYU9"/>
<dbReference type="EC" id="4.1.2.42" evidence="4"/>
<dbReference type="Gene3D" id="3.20.20.10">
    <property type="entry name" value="Alanine racemase"/>
    <property type="match status" value="1"/>
</dbReference>
<keyword evidence="5" id="KW-1185">Reference proteome</keyword>
<accession>A0A517SYU9</accession>
<dbReference type="GO" id="GO:0036088">
    <property type="term" value="P:D-serine catabolic process"/>
    <property type="evidence" value="ECO:0007669"/>
    <property type="project" value="TreeGrafter"/>
</dbReference>
<dbReference type="PANTHER" id="PTHR28004">
    <property type="entry name" value="ZGC:162816-RELATED"/>
    <property type="match status" value="1"/>
</dbReference>
<protein>
    <submittedName>
        <fullName evidence="4">D-threonine aldolase</fullName>
        <ecNumber evidence="4">4.1.2.42</ecNumber>
    </submittedName>
</protein>
<evidence type="ECO:0000256" key="1">
    <source>
        <dbReference type="ARBA" id="ARBA00005323"/>
    </source>
</evidence>
<dbReference type="Gene3D" id="2.40.37.20">
    <property type="entry name" value="D-serine dehydratase-like domain"/>
    <property type="match status" value="1"/>
</dbReference>
<dbReference type="PANTHER" id="PTHR28004:SF2">
    <property type="entry name" value="D-SERINE DEHYDRATASE"/>
    <property type="match status" value="1"/>
</dbReference>
<organism evidence="4 5">
    <name type="scientific">Stieleria bergensis</name>
    <dbReference type="NCBI Taxonomy" id="2528025"/>
    <lineage>
        <taxon>Bacteria</taxon>
        <taxon>Pseudomonadati</taxon>
        <taxon>Planctomycetota</taxon>
        <taxon>Planctomycetia</taxon>
        <taxon>Pirellulales</taxon>
        <taxon>Pirellulaceae</taxon>
        <taxon>Stieleria</taxon>
    </lineage>
</organism>
<dbReference type="InterPro" id="IPR051466">
    <property type="entry name" value="D-amino_acid_metab_enzyme"/>
</dbReference>
<dbReference type="EMBL" id="CP036272">
    <property type="protein sequence ID" value="QDT61328.1"/>
    <property type="molecule type" value="Genomic_DNA"/>
</dbReference>
<dbReference type="Pfam" id="PF01168">
    <property type="entry name" value="Ala_racemase_N"/>
    <property type="match status" value="1"/>
</dbReference>
<dbReference type="SUPFAM" id="SSF51419">
    <property type="entry name" value="PLP-binding barrel"/>
    <property type="match status" value="1"/>
</dbReference>
<dbReference type="SMART" id="SM01119">
    <property type="entry name" value="D-ser_dehydrat"/>
    <property type="match status" value="1"/>
</dbReference>
<evidence type="ECO:0000259" key="3">
    <source>
        <dbReference type="SMART" id="SM01119"/>
    </source>
</evidence>
<reference evidence="4 5" key="1">
    <citation type="submission" date="2019-02" db="EMBL/GenBank/DDBJ databases">
        <title>Deep-cultivation of Planctomycetes and their phenomic and genomic characterization uncovers novel biology.</title>
        <authorList>
            <person name="Wiegand S."/>
            <person name="Jogler M."/>
            <person name="Boedeker C."/>
            <person name="Pinto D."/>
            <person name="Vollmers J."/>
            <person name="Rivas-Marin E."/>
            <person name="Kohn T."/>
            <person name="Peeters S.H."/>
            <person name="Heuer A."/>
            <person name="Rast P."/>
            <person name="Oberbeckmann S."/>
            <person name="Bunk B."/>
            <person name="Jeske O."/>
            <person name="Meyerdierks A."/>
            <person name="Storesund J.E."/>
            <person name="Kallscheuer N."/>
            <person name="Luecker S."/>
            <person name="Lage O.M."/>
            <person name="Pohl T."/>
            <person name="Merkel B.J."/>
            <person name="Hornburger P."/>
            <person name="Mueller R.-W."/>
            <person name="Bruemmer F."/>
            <person name="Labrenz M."/>
            <person name="Spormann A.M."/>
            <person name="Op den Camp H."/>
            <person name="Overmann J."/>
            <person name="Amann R."/>
            <person name="Jetten M.S.M."/>
            <person name="Mascher T."/>
            <person name="Medema M.H."/>
            <person name="Devos D.P."/>
            <person name="Kaster A.-K."/>
            <person name="Ovreas L."/>
            <person name="Rohde M."/>
            <person name="Galperin M.Y."/>
            <person name="Jogler C."/>
        </authorList>
    </citation>
    <scope>NUCLEOTIDE SEQUENCE [LARGE SCALE GENOMIC DNA]</scope>
    <source>
        <strain evidence="4 5">SV_7m_r</strain>
    </source>
</reference>
<dbReference type="InterPro" id="IPR029066">
    <property type="entry name" value="PLP-binding_barrel"/>
</dbReference>
<sequence>MLRHLLVCSSIGIGIEPQLASLSREITSWERNKFMSDNAQSSWYQIQNAADIPSPALLVYPDRIKHNLQQMIAWGGVEVLRPHVKTHKMSRVVQLKLDAGITKFKAATIAEAEMTAAAGGKDILVAYPCVGPNQQRLLRLISTFPETAFSTLVDDFETAQSLSQAAAEAKVEIPVYLDLNVGMDRTGIAPGPAAEALYGQLAELPGLKVTGLHVYDGHIHGTDDQVITQAVDQAFAPAWQMRANLLEQGLPVPHVVGCGTTSSCWMAGVVDRQAQSGGATVPVEVSAGTSVLWDAGQDGLSPPMGIQNAAVLLARVISRPTEKTICIDLGHKAVASEMQPPRVEFFGLPDAKLMIHSEEHLVLEVPDADRFPVGTVLYGVPTHICPTVALHEVVYCVNGGQVTEAWQVDARKRVITI</sequence>
<proteinExistence type="inferred from homology"/>
<dbReference type="CDD" id="cd06821">
    <property type="entry name" value="PLPDE_III_D-TA"/>
    <property type="match status" value="1"/>
</dbReference>
<evidence type="ECO:0000313" key="4">
    <source>
        <dbReference type="EMBL" id="QDT61328.1"/>
    </source>
</evidence>
<keyword evidence="2 4" id="KW-0456">Lyase</keyword>
<dbReference type="InterPro" id="IPR001608">
    <property type="entry name" value="Ala_racemase_N"/>
</dbReference>